<evidence type="ECO:0000313" key="2">
    <source>
        <dbReference type="Proteomes" id="UP000196475"/>
    </source>
</evidence>
<dbReference type="EMBL" id="LZRT01000134">
    <property type="protein sequence ID" value="OUM84317.1"/>
    <property type="molecule type" value="Genomic_DNA"/>
</dbReference>
<dbReference type="Proteomes" id="UP000196475">
    <property type="component" value="Unassembled WGS sequence"/>
</dbReference>
<sequence>MERLYDETERCQVRFVGLLTEKARYDFCIVSTHQFFGKPLVICTQTGRSSLLGVEDATNLEHLKQVYQIPDDEEAEELSFFFKSVLPANPIYEQYSE</sequence>
<organism evidence="1 2">
    <name type="scientific">Bacillus thermozeamaize</name>
    <dbReference type="NCBI Taxonomy" id="230954"/>
    <lineage>
        <taxon>Bacteria</taxon>
        <taxon>Bacillati</taxon>
        <taxon>Bacillota</taxon>
        <taxon>Bacilli</taxon>
        <taxon>Bacillales</taxon>
        <taxon>Bacillaceae</taxon>
        <taxon>Bacillus</taxon>
    </lineage>
</organism>
<dbReference type="Pfam" id="PF11256">
    <property type="entry name" value="SAV0927-like"/>
    <property type="match status" value="1"/>
</dbReference>
<evidence type="ECO:0000313" key="1">
    <source>
        <dbReference type="EMBL" id="OUM84317.1"/>
    </source>
</evidence>
<evidence type="ECO:0008006" key="3">
    <source>
        <dbReference type="Google" id="ProtNLM"/>
    </source>
</evidence>
<reference evidence="2" key="1">
    <citation type="submission" date="2016-06" db="EMBL/GenBank/DDBJ databases">
        <authorList>
            <person name="Nascimento L."/>
            <person name="Pereira R.V."/>
            <person name="Martins L.F."/>
            <person name="Quaggio R.B."/>
            <person name="Silva A.M."/>
            <person name="Setubal J.C."/>
        </authorList>
    </citation>
    <scope>NUCLEOTIDE SEQUENCE [LARGE SCALE GENOMIC DNA]</scope>
</reference>
<protein>
    <recommendedName>
        <fullName evidence="3">DUF3055 domain-containing protein</fullName>
    </recommendedName>
</protein>
<comment type="caution">
    <text evidence="1">The sequence shown here is derived from an EMBL/GenBank/DDBJ whole genome shotgun (WGS) entry which is preliminary data.</text>
</comment>
<proteinExistence type="predicted"/>
<name>A0A1Y3PDQ5_9BACI</name>
<gene>
    <name evidence="1" type="ORF">BAA01_04570</name>
</gene>
<dbReference type="AlphaFoldDB" id="A0A1Y3PDQ5"/>
<dbReference type="InterPro" id="IPR021415">
    <property type="entry name" value="SAV0927-like"/>
</dbReference>
<accession>A0A1Y3PDQ5</accession>